<evidence type="ECO:0000256" key="1">
    <source>
        <dbReference type="ARBA" id="ARBA00004141"/>
    </source>
</evidence>
<feature type="region of interest" description="Disordered" evidence="13">
    <location>
        <begin position="806"/>
        <end position="832"/>
    </location>
</feature>
<feature type="compositionally biased region" description="Polar residues" evidence="13">
    <location>
        <begin position="739"/>
        <end position="759"/>
    </location>
</feature>
<dbReference type="SUPFAM" id="SSF54631">
    <property type="entry name" value="CBS-domain pair"/>
    <property type="match status" value="1"/>
</dbReference>
<evidence type="ECO:0000256" key="8">
    <source>
        <dbReference type="ARBA" id="ARBA00023122"/>
    </source>
</evidence>
<evidence type="ECO:0000256" key="6">
    <source>
        <dbReference type="ARBA" id="ARBA00022989"/>
    </source>
</evidence>
<dbReference type="InterPro" id="IPR001807">
    <property type="entry name" value="ClC"/>
</dbReference>
<feature type="transmembrane region" description="Helical" evidence="12">
    <location>
        <begin position="297"/>
        <end position="316"/>
    </location>
</feature>
<feature type="transmembrane region" description="Helical" evidence="12">
    <location>
        <begin position="262"/>
        <end position="285"/>
    </location>
</feature>
<sequence>MSQARTPVLNRIIGPLQKLWYSRGGETKHDHPESLDFAILYNRAHAHREERRSPGTVCGIKVHSFLKLLVTVGIGCVLGFLAVGLAICTETLKTWKNTTARGIIHDGGPHGIFRAMLFHCGYSTVLILIGSCLAQFWAPAAAAAGVSLVMAYLNGVAIPDLLSLRTLIAKWVGTCCSVSANLALGPEAPMIHLGGCAAHVATHAACVALDRWESLKVAWMAKSADRGVEDMEAAAQEDHLLPRATEGPAVALLHSDAERREFISAGAAAGLAAAFGAPIGGVLFSLEEASTYWSRKVAWRCFICTATAVFTLAQLHPRWKYGVLSFKGVAELSNREWFEQLPFIVLISIIAGVMGALFNIVHKHMFRWRAARLNGPARIAEALGLGLLTIVAMFVLSWYFGACVDVPEWHTGYGFTFHCKHGKFNDLATAFMSNQDETIKHIFSLGRLSRKYEVCKDDNCYFTLQTLFILTITYWVFMVLLGGIVIPGGLFMPSIMVGSSFGAGMGLLLMQWLPEWNIQPGLYAMCAAAAMLGGVFRSSISLVVIVVEGTQSTKFMLGIIIAVICSNWVGEAINSDGIYETDLEADGTVIFLRNSPPHTLYSKTAADIAARAVWCFREIERVDYIMEVLTRCRHNGFPVVSSGLGDEQDSGDFDAAGQGASRSGSLQGIILRSQILVMLRHQVLCNEAGVPVHEMMDNDVAARELTLDTKMRAFFRLSAFSHRRPHASSPEALQAVQSALQSSPARQRSSIVRQPSSGGTWLGRVGLDDSARHADGHPVGVKSPGKGGRIGTAPLQVHWSLSNGGAVEDGEAIQPHDSSSHSSSGASHGDSASHMYLDLRPFMDQAPTTVREETPAERAHGMFTLLGLRHLVVVNEVSHVRGIITRRDLDHAAGHGSWRRNKIANAPERPEPNGLCTIRRRKSARNLLQKALYTVGLASSPLPRSPSQTQTLLQNEVSANRGPQDPFEGVESFSRQENIEAPVDSQLPP</sequence>
<evidence type="ECO:0000256" key="4">
    <source>
        <dbReference type="ARBA" id="ARBA00022692"/>
    </source>
</evidence>
<comment type="similarity">
    <text evidence="2 12">Belongs to the chloride channel (TC 2.A.49) family.</text>
</comment>
<dbReference type="PANTHER" id="PTHR11689">
    <property type="entry name" value="CHLORIDE CHANNEL PROTEIN CLC FAMILY MEMBER"/>
    <property type="match status" value="1"/>
</dbReference>
<dbReference type="GO" id="GO:0016020">
    <property type="term" value="C:membrane"/>
    <property type="evidence" value="ECO:0007669"/>
    <property type="project" value="UniProtKB-SubCell"/>
</dbReference>
<accession>A0AAV1I3H3</accession>
<keyword evidence="6 12" id="KW-1133">Transmembrane helix</keyword>
<comment type="caution">
    <text evidence="15">The sequence shown here is derived from an EMBL/GenBank/DDBJ whole genome shotgun (WGS) entry which is preliminary data.</text>
</comment>
<evidence type="ECO:0000256" key="2">
    <source>
        <dbReference type="ARBA" id="ARBA00009476"/>
    </source>
</evidence>
<dbReference type="GO" id="GO:0005254">
    <property type="term" value="F:chloride channel activity"/>
    <property type="evidence" value="ECO:0007669"/>
    <property type="project" value="UniProtKB-UniRule"/>
</dbReference>
<dbReference type="Gene3D" id="1.10.3080.10">
    <property type="entry name" value="Clc chloride channel"/>
    <property type="match status" value="1"/>
</dbReference>
<dbReference type="InterPro" id="IPR000644">
    <property type="entry name" value="CBS_dom"/>
</dbReference>
<dbReference type="Gene3D" id="3.10.580.10">
    <property type="entry name" value="CBS-domain"/>
    <property type="match status" value="1"/>
</dbReference>
<organism evidence="15 16">
    <name type="scientific">Coccomyxa viridis</name>
    <dbReference type="NCBI Taxonomy" id="1274662"/>
    <lineage>
        <taxon>Eukaryota</taxon>
        <taxon>Viridiplantae</taxon>
        <taxon>Chlorophyta</taxon>
        <taxon>core chlorophytes</taxon>
        <taxon>Trebouxiophyceae</taxon>
        <taxon>Trebouxiophyceae incertae sedis</taxon>
        <taxon>Coccomyxaceae</taxon>
        <taxon>Coccomyxa</taxon>
    </lineage>
</organism>
<feature type="transmembrane region" description="Helical" evidence="12">
    <location>
        <begin position="461"/>
        <end position="483"/>
    </location>
</feature>
<feature type="transmembrane region" description="Helical" evidence="12">
    <location>
        <begin position="554"/>
        <end position="570"/>
    </location>
</feature>
<dbReference type="EMBL" id="CAUYUE010000006">
    <property type="protein sequence ID" value="CAK0780533.1"/>
    <property type="molecule type" value="Genomic_DNA"/>
</dbReference>
<proteinExistence type="inferred from homology"/>
<keyword evidence="7 12" id="KW-0406">Ion transport</keyword>
<dbReference type="AlphaFoldDB" id="A0AAV1I3H3"/>
<comment type="subcellular location">
    <subcellularLocation>
        <location evidence="1 12">Membrane</location>
        <topology evidence="1 12">Multi-pass membrane protein</topology>
    </subcellularLocation>
</comment>
<feature type="transmembrane region" description="Helical" evidence="12">
    <location>
        <begin position="136"/>
        <end position="158"/>
    </location>
</feature>
<keyword evidence="5" id="KW-0677">Repeat</keyword>
<feature type="compositionally biased region" description="Low complexity" evidence="13">
    <location>
        <begin position="816"/>
        <end position="832"/>
    </location>
</feature>
<evidence type="ECO:0000256" key="12">
    <source>
        <dbReference type="RuleBase" id="RU361221"/>
    </source>
</evidence>
<feature type="transmembrane region" description="Helical" evidence="12">
    <location>
        <begin position="68"/>
        <end position="92"/>
    </location>
</feature>
<keyword evidence="16" id="KW-1185">Reference proteome</keyword>
<evidence type="ECO:0000313" key="15">
    <source>
        <dbReference type="EMBL" id="CAK0780533.1"/>
    </source>
</evidence>
<feature type="transmembrane region" description="Helical" evidence="12">
    <location>
        <begin position="490"/>
        <end position="510"/>
    </location>
</feature>
<keyword evidence="8 11" id="KW-0129">CBS domain</keyword>
<dbReference type="PANTHER" id="PTHR11689:SF161">
    <property type="entry name" value="CHLORIDE CHANNEL PROTEIN"/>
    <property type="match status" value="1"/>
</dbReference>
<keyword evidence="9 12" id="KW-0472">Membrane</keyword>
<feature type="region of interest" description="Disordered" evidence="13">
    <location>
        <begin position="939"/>
        <end position="989"/>
    </location>
</feature>
<feature type="domain" description="CBS" evidence="14">
    <location>
        <begin position="843"/>
        <end position="903"/>
    </location>
</feature>
<dbReference type="Proteomes" id="UP001314263">
    <property type="component" value="Unassembled WGS sequence"/>
</dbReference>
<name>A0AAV1I3H3_9CHLO</name>
<keyword evidence="4 12" id="KW-0812">Transmembrane</keyword>
<dbReference type="SMART" id="SM00116">
    <property type="entry name" value="CBS"/>
    <property type="match status" value="2"/>
</dbReference>
<protein>
    <recommendedName>
        <fullName evidence="12">Chloride channel protein</fullName>
    </recommendedName>
</protein>
<feature type="transmembrane region" description="Helical" evidence="12">
    <location>
        <begin position="382"/>
        <end position="400"/>
    </location>
</feature>
<dbReference type="Pfam" id="PF00654">
    <property type="entry name" value="Voltage_CLC"/>
    <property type="match status" value="1"/>
</dbReference>
<evidence type="ECO:0000256" key="3">
    <source>
        <dbReference type="ARBA" id="ARBA00022448"/>
    </source>
</evidence>
<evidence type="ECO:0000256" key="10">
    <source>
        <dbReference type="ARBA" id="ARBA00023214"/>
    </source>
</evidence>
<dbReference type="PRINTS" id="PR00762">
    <property type="entry name" value="CLCHANNEL"/>
</dbReference>
<evidence type="ECO:0000259" key="14">
    <source>
        <dbReference type="PROSITE" id="PS51371"/>
    </source>
</evidence>
<dbReference type="InterPro" id="IPR014743">
    <property type="entry name" value="Cl-channel_core"/>
</dbReference>
<evidence type="ECO:0000256" key="11">
    <source>
        <dbReference type="PROSITE-ProRule" id="PRU00703"/>
    </source>
</evidence>
<feature type="compositionally biased region" description="Basic and acidic residues" evidence="13">
    <location>
        <begin position="766"/>
        <end position="776"/>
    </location>
</feature>
<feature type="compositionally biased region" description="Polar residues" evidence="13">
    <location>
        <begin position="945"/>
        <end position="958"/>
    </location>
</feature>
<dbReference type="InterPro" id="IPR046342">
    <property type="entry name" value="CBS_dom_sf"/>
</dbReference>
<evidence type="ECO:0000256" key="13">
    <source>
        <dbReference type="SAM" id="MobiDB-lite"/>
    </source>
</evidence>
<keyword evidence="10 12" id="KW-0868">Chloride</keyword>
<dbReference type="SUPFAM" id="SSF81340">
    <property type="entry name" value="Clc chloride channel"/>
    <property type="match status" value="1"/>
</dbReference>
<feature type="transmembrane region" description="Helical" evidence="12">
    <location>
        <begin position="341"/>
        <end position="361"/>
    </location>
</feature>
<evidence type="ECO:0000313" key="16">
    <source>
        <dbReference type="Proteomes" id="UP001314263"/>
    </source>
</evidence>
<keyword evidence="3 12" id="KW-0813">Transport</keyword>
<evidence type="ECO:0000256" key="9">
    <source>
        <dbReference type="ARBA" id="ARBA00023136"/>
    </source>
</evidence>
<gene>
    <name evidence="15" type="ORF">CVIRNUC_005084</name>
</gene>
<feature type="transmembrane region" description="Helical" evidence="12">
    <location>
        <begin position="522"/>
        <end position="547"/>
    </location>
</feature>
<dbReference type="Pfam" id="PF00571">
    <property type="entry name" value="CBS"/>
    <property type="match status" value="1"/>
</dbReference>
<reference evidence="15 16" key="1">
    <citation type="submission" date="2023-10" db="EMBL/GenBank/DDBJ databases">
        <authorList>
            <person name="Maclean D."/>
            <person name="Macfadyen A."/>
        </authorList>
    </citation>
    <scope>NUCLEOTIDE SEQUENCE [LARGE SCALE GENOMIC DNA]</scope>
</reference>
<evidence type="ECO:0000256" key="7">
    <source>
        <dbReference type="ARBA" id="ARBA00023065"/>
    </source>
</evidence>
<dbReference type="InterPro" id="IPR051280">
    <property type="entry name" value="Cl-channel/antiporter"/>
</dbReference>
<dbReference type="PROSITE" id="PS51371">
    <property type="entry name" value="CBS"/>
    <property type="match status" value="1"/>
</dbReference>
<feature type="transmembrane region" description="Helical" evidence="12">
    <location>
        <begin position="112"/>
        <end position="129"/>
    </location>
</feature>
<evidence type="ECO:0000256" key="5">
    <source>
        <dbReference type="ARBA" id="ARBA00022737"/>
    </source>
</evidence>
<feature type="region of interest" description="Disordered" evidence="13">
    <location>
        <begin position="739"/>
        <end position="792"/>
    </location>
</feature>